<protein>
    <submittedName>
        <fullName evidence="1">Uncharacterized protein</fullName>
    </submittedName>
</protein>
<dbReference type="RefSeq" id="WP_117139442.1">
    <property type="nucleotide sequence ID" value="NZ_QPCR01000012.1"/>
</dbReference>
<dbReference type="EMBL" id="RBVA01000535">
    <property type="protein sequence ID" value="RMV98636.1"/>
    <property type="molecule type" value="Genomic_DNA"/>
</dbReference>
<dbReference type="InterPro" id="IPR011010">
    <property type="entry name" value="DNA_brk_join_enz"/>
</dbReference>
<evidence type="ECO:0000313" key="2">
    <source>
        <dbReference type="Proteomes" id="UP000271531"/>
    </source>
</evidence>
<name>A0A3M6H1K2_PSEAJ</name>
<comment type="caution">
    <text evidence="1">The sequence shown here is derived from an EMBL/GenBank/DDBJ whole genome shotgun (WGS) entry which is preliminary data.</text>
</comment>
<dbReference type="AlphaFoldDB" id="A0A3M6H1K2"/>
<organism evidence="1 2">
    <name type="scientific">Pseudomonas amygdali pv. tabaci</name>
    <name type="common">Pseudomonas syringae pv. tabaci</name>
    <dbReference type="NCBI Taxonomy" id="322"/>
    <lineage>
        <taxon>Bacteria</taxon>
        <taxon>Pseudomonadati</taxon>
        <taxon>Pseudomonadota</taxon>
        <taxon>Gammaproteobacteria</taxon>
        <taxon>Pseudomonadales</taxon>
        <taxon>Pseudomonadaceae</taxon>
        <taxon>Pseudomonas</taxon>
        <taxon>Pseudomonas amygdali</taxon>
    </lineage>
</organism>
<sequence length="630" mass="72157">MEYRPFCEIRLDDHVNHAELLTNVHNVLARNPIESILVRFNHRHAFDFGAICFGERSGGRARREVNVMTHLPKRLVRVQNLASHIMTISLTTIALSSGYSAVADWVLMVKWCEENGFEDFLDDSESYHEALVAFSEHLNTDKRAYVTRKRMQTVCKTCGEKMFPEENLLFARIPLIERPLGKTKKIIEPPTPDSVKYHLQTCEPLFTGLTDFLIKEQAMPCKLKVKDGYAWILPDDQYPLITDKILTKGGEKTAGSRYFDYGQARLRTFEEFRSRSTSKSPKDYYIAKEQYESRLKLANSCKDIKYRVSLARIAHDSFVSMFVAATAINESPLREIPWDSGFEITNTEEIGFRSIKFRANNKEVIVRVKASFIKHFRKYVTLRDYLCQGSDHPYLFIGFDGNKLSNYRTLDTNILRRLYDRIRRLVDPDVPCLSYQSFRNYKDSYVAKNHGHEASRILLGHSARTQRASYLKANEQSAVDQIGKFHAVVNEFFGSPHPCATPVGGCMSEGSPSKGKTSHITAAPDCKSQVGCLNCVHHKVHANREDAWKLLSLEFVTKEMIHSSASLEHFNLIHGPTLDQIQKLLNEMLAVNPSLSETLTELRSEVYENNTLTGYWQRHLERLAQLKVIA</sequence>
<gene>
    <name evidence="1" type="ORF">ALP03_00621</name>
</gene>
<dbReference type="Proteomes" id="UP000271531">
    <property type="component" value="Unassembled WGS sequence"/>
</dbReference>
<dbReference type="GO" id="GO:0003677">
    <property type="term" value="F:DNA binding"/>
    <property type="evidence" value="ECO:0007669"/>
    <property type="project" value="InterPro"/>
</dbReference>
<proteinExistence type="predicted"/>
<reference evidence="1 2" key="1">
    <citation type="submission" date="2018-08" db="EMBL/GenBank/DDBJ databases">
        <title>Recombination of ecologically and evolutionarily significant loci maintains genetic cohesion in the Pseudomonas syringae species complex.</title>
        <authorList>
            <person name="Dillon M."/>
            <person name="Thakur S."/>
            <person name="Almeida R.N.D."/>
            <person name="Weir B.S."/>
            <person name="Guttman D.S."/>
        </authorList>
    </citation>
    <scope>NUCLEOTIDE SEQUENCE [LARGE SCALE GENOMIC DNA]</scope>
    <source>
        <strain evidence="1 2">ICMP 4525</strain>
    </source>
</reference>
<dbReference type="SUPFAM" id="SSF56349">
    <property type="entry name" value="DNA breaking-rejoining enzymes"/>
    <property type="match status" value="1"/>
</dbReference>
<evidence type="ECO:0000313" key="1">
    <source>
        <dbReference type="EMBL" id="RMV98636.1"/>
    </source>
</evidence>
<accession>A0A3M6H1K2</accession>